<gene>
    <name evidence="2" type="ORF">K443DRAFT_617817</name>
</gene>
<dbReference type="AlphaFoldDB" id="A0A0C9XEX5"/>
<dbReference type="EMBL" id="KN838632">
    <property type="protein sequence ID" value="KIK00159.1"/>
    <property type="molecule type" value="Genomic_DNA"/>
</dbReference>
<name>A0A0C9XEX5_9AGAR</name>
<keyword evidence="1" id="KW-0812">Transmembrane</keyword>
<protein>
    <submittedName>
        <fullName evidence="2">Uncharacterized protein</fullName>
    </submittedName>
</protein>
<feature type="transmembrane region" description="Helical" evidence="1">
    <location>
        <begin position="6"/>
        <end position="25"/>
    </location>
</feature>
<accession>A0A0C9XEX5</accession>
<keyword evidence="1" id="KW-1133">Transmembrane helix</keyword>
<sequence>MAFLGIFYSICVLLLSVINVLFIAINVPPLYKHMFAFPARVLNSIFANRIMLLLVEHRHWRIQQDVRGGLTDQDFVSRTDMMISFTTVGHDLTGKDEAYEPNMLEGEWII</sequence>
<organism evidence="2 3">
    <name type="scientific">Laccaria amethystina LaAM-08-1</name>
    <dbReference type="NCBI Taxonomy" id="1095629"/>
    <lineage>
        <taxon>Eukaryota</taxon>
        <taxon>Fungi</taxon>
        <taxon>Dikarya</taxon>
        <taxon>Basidiomycota</taxon>
        <taxon>Agaricomycotina</taxon>
        <taxon>Agaricomycetes</taxon>
        <taxon>Agaricomycetidae</taxon>
        <taxon>Agaricales</taxon>
        <taxon>Agaricineae</taxon>
        <taxon>Hydnangiaceae</taxon>
        <taxon>Laccaria</taxon>
    </lineage>
</organism>
<evidence type="ECO:0000313" key="3">
    <source>
        <dbReference type="Proteomes" id="UP000054477"/>
    </source>
</evidence>
<keyword evidence="3" id="KW-1185">Reference proteome</keyword>
<dbReference type="HOGENOM" id="CLU_2171501_0_0_1"/>
<reference evidence="2 3" key="1">
    <citation type="submission" date="2014-04" db="EMBL/GenBank/DDBJ databases">
        <authorList>
            <consortium name="DOE Joint Genome Institute"/>
            <person name="Kuo A."/>
            <person name="Kohler A."/>
            <person name="Nagy L.G."/>
            <person name="Floudas D."/>
            <person name="Copeland A."/>
            <person name="Barry K.W."/>
            <person name="Cichocki N."/>
            <person name="Veneault-Fourrey C."/>
            <person name="LaButti K."/>
            <person name="Lindquist E.A."/>
            <person name="Lipzen A."/>
            <person name="Lundell T."/>
            <person name="Morin E."/>
            <person name="Murat C."/>
            <person name="Sun H."/>
            <person name="Tunlid A."/>
            <person name="Henrissat B."/>
            <person name="Grigoriev I.V."/>
            <person name="Hibbett D.S."/>
            <person name="Martin F."/>
            <person name="Nordberg H.P."/>
            <person name="Cantor M.N."/>
            <person name="Hua S.X."/>
        </authorList>
    </citation>
    <scope>NUCLEOTIDE SEQUENCE [LARGE SCALE GENOMIC DNA]</scope>
    <source>
        <strain evidence="2 3">LaAM-08-1</strain>
    </source>
</reference>
<proteinExistence type="predicted"/>
<keyword evidence="1" id="KW-0472">Membrane</keyword>
<evidence type="ECO:0000256" key="1">
    <source>
        <dbReference type="SAM" id="Phobius"/>
    </source>
</evidence>
<evidence type="ECO:0000313" key="2">
    <source>
        <dbReference type="EMBL" id="KIK00159.1"/>
    </source>
</evidence>
<reference evidence="3" key="2">
    <citation type="submission" date="2015-01" db="EMBL/GenBank/DDBJ databases">
        <title>Evolutionary Origins and Diversification of the Mycorrhizal Mutualists.</title>
        <authorList>
            <consortium name="DOE Joint Genome Institute"/>
            <consortium name="Mycorrhizal Genomics Consortium"/>
            <person name="Kohler A."/>
            <person name="Kuo A."/>
            <person name="Nagy L.G."/>
            <person name="Floudas D."/>
            <person name="Copeland A."/>
            <person name="Barry K.W."/>
            <person name="Cichocki N."/>
            <person name="Veneault-Fourrey C."/>
            <person name="LaButti K."/>
            <person name="Lindquist E.A."/>
            <person name="Lipzen A."/>
            <person name="Lundell T."/>
            <person name="Morin E."/>
            <person name="Murat C."/>
            <person name="Riley R."/>
            <person name="Ohm R."/>
            <person name="Sun H."/>
            <person name="Tunlid A."/>
            <person name="Henrissat B."/>
            <person name="Grigoriev I.V."/>
            <person name="Hibbett D.S."/>
            <person name="Martin F."/>
        </authorList>
    </citation>
    <scope>NUCLEOTIDE SEQUENCE [LARGE SCALE GENOMIC DNA]</scope>
    <source>
        <strain evidence="3">LaAM-08-1</strain>
    </source>
</reference>
<dbReference type="Proteomes" id="UP000054477">
    <property type="component" value="Unassembled WGS sequence"/>
</dbReference>